<dbReference type="STRING" id="1123501.Wenmar_01296"/>
<dbReference type="EMBL" id="AONG01000007">
    <property type="protein sequence ID" value="KIQ70152.1"/>
    <property type="molecule type" value="Genomic_DNA"/>
</dbReference>
<comment type="caution">
    <text evidence="3">The sequence shown here is derived from an EMBL/GenBank/DDBJ whole genome shotgun (WGS) entry which is preliminary data.</text>
</comment>
<dbReference type="eggNOG" id="COG3544">
    <property type="taxonomic scope" value="Bacteria"/>
</dbReference>
<keyword evidence="1" id="KW-1133">Transmembrane helix</keyword>
<reference evidence="3 4" key="1">
    <citation type="submission" date="2013-01" db="EMBL/GenBank/DDBJ databases">
        <authorList>
            <person name="Fiebig A."/>
            <person name="Goeker M."/>
            <person name="Klenk H.-P.P."/>
        </authorList>
    </citation>
    <scope>NUCLEOTIDE SEQUENCE [LARGE SCALE GENOMIC DNA]</scope>
    <source>
        <strain evidence="3 4">DSM 24838</strain>
    </source>
</reference>
<evidence type="ECO:0000313" key="3">
    <source>
        <dbReference type="EMBL" id="KIQ70152.1"/>
    </source>
</evidence>
<dbReference type="RefSeq" id="WP_018303301.1">
    <property type="nucleotide sequence ID" value="NZ_KB902294.1"/>
</dbReference>
<dbReference type="Proteomes" id="UP000035100">
    <property type="component" value="Unassembled WGS sequence"/>
</dbReference>
<dbReference type="OrthoDB" id="517560at2"/>
<feature type="transmembrane region" description="Helical" evidence="1">
    <location>
        <begin position="38"/>
        <end position="58"/>
    </location>
</feature>
<feature type="domain" description="DUF305" evidence="2">
    <location>
        <begin position="92"/>
        <end position="139"/>
    </location>
</feature>
<gene>
    <name evidence="3" type="ORF">Wenmar_01296</name>
</gene>
<sequence length="283" mass="30676">MSYWRFAAMIATSTIVMFGLMYLNTYQLEHIFWSETRAWMALVMGAVMAFIMLAFMLSMYSSKAVNAAIFAGSVVVFALALWLVRSQVTVQDRSYMSAMIPHHSIAIMTSTRAEITDPRVRRLAEDIIYAQDKEIAEMRWLIADLDTGAEAAAPIQGAASVELVPAEEALRTEALAGIDPEFLTEEEIDRVFADGAACRYFYTDESPPVLVTGTVDGAPAALLRISGDLVRLDGTVDASGGTLTAGPLTAELRPTGEDDYVDLLMSAGEAYGAGFRGHLSCTG</sequence>
<keyword evidence="4" id="KW-1185">Reference proteome</keyword>
<feature type="transmembrane region" description="Helical" evidence="1">
    <location>
        <begin position="64"/>
        <end position="84"/>
    </location>
</feature>
<dbReference type="Pfam" id="PF03713">
    <property type="entry name" value="DUF305"/>
    <property type="match status" value="1"/>
</dbReference>
<feature type="transmembrane region" description="Helical" evidence="1">
    <location>
        <begin position="6"/>
        <end position="26"/>
    </location>
</feature>
<name>A0A0D0QCW3_9RHOB</name>
<accession>A0A0D0QCW3</accession>
<evidence type="ECO:0000313" key="4">
    <source>
        <dbReference type="Proteomes" id="UP000035100"/>
    </source>
</evidence>
<proteinExistence type="predicted"/>
<evidence type="ECO:0000256" key="1">
    <source>
        <dbReference type="SAM" id="Phobius"/>
    </source>
</evidence>
<dbReference type="InterPro" id="IPR012347">
    <property type="entry name" value="Ferritin-like"/>
</dbReference>
<keyword evidence="1" id="KW-0812">Transmembrane</keyword>
<protein>
    <recommendedName>
        <fullName evidence="2">DUF305 domain-containing protein</fullName>
    </recommendedName>
</protein>
<dbReference type="AlphaFoldDB" id="A0A0D0QCW3"/>
<keyword evidence="1" id="KW-0472">Membrane</keyword>
<dbReference type="PATRIC" id="fig|1123501.6.peg.1380"/>
<dbReference type="InterPro" id="IPR005183">
    <property type="entry name" value="DUF305_CopM-like"/>
</dbReference>
<dbReference type="Gene3D" id="1.20.1260.10">
    <property type="match status" value="1"/>
</dbReference>
<evidence type="ECO:0000259" key="2">
    <source>
        <dbReference type="Pfam" id="PF03713"/>
    </source>
</evidence>
<organism evidence="3 4">
    <name type="scientific">Wenxinia marina DSM 24838</name>
    <dbReference type="NCBI Taxonomy" id="1123501"/>
    <lineage>
        <taxon>Bacteria</taxon>
        <taxon>Pseudomonadati</taxon>
        <taxon>Pseudomonadota</taxon>
        <taxon>Alphaproteobacteria</taxon>
        <taxon>Rhodobacterales</taxon>
        <taxon>Roseobacteraceae</taxon>
        <taxon>Wenxinia</taxon>
    </lineage>
</organism>